<gene>
    <name evidence="1" type="ORF">EYUKI_164</name>
</gene>
<evidence type="ECO:0000313" key="1">
    <source>
        <dbReference type="EMBL" id="ALA46619.1"/>
    </source>
</evidence>
<dbReference type="KEGG" id="vg:26638539"/>
<reference evidence="1 2" key="1">
    <citation type="journal article" date="2015" name="Genome Announc.">
        <title>Genome Sequences of Two Bacillus cereus Group Bacteriophages, Eyuki and AvesoBmore.</title>
        <authorList>
            <person name="Erill I."/>
            <person name="Caruso S.M."/>
        </authorList>
    </citation>
    <scope>NUCLEOTIDE SEQUENCE [LARGE SCALE GENOMIC DNA]</scope>
</reference>
<organism evidence="1 2">
    <name type="scientific">Bacillus phage Eyuki</name>
    <dbReference type="NCBI Taxonomy" id="1690431"/>
    <lineage>
        <taxon>Viruses</taxon>
        <taxon>Duplodnaviria</taxon>
        <taxon>Heunggongvirae</taxon>
        <taxon>Uroviricota</taxon>
        <taxon>Caudoviricetes</taxon>
        <taxon>Herelleviridae</taxon>
        <taxon>Bastillevirinae</taxon>
        <taxon>Wphvirus</taxon>
        <taxon>Wphvirus megatron</taxon>
    </lineage>
</organism>
<name>A0A0K2FLM6_9CAUD</name>
<proteinExistence type="predicted"/>
<evidence type="ECO:0000313" key="2">
    <source>
        <dbReference type="Proteomes" id="UP000203939"/>
    </source>
</evidence>
<dbReference type="Proteomes" id="UP000203939">
    <property type="component" value="Segment"/>
</dbReference>
<dbReference type="EMBL" id="KT207918">
    <property type="protein sequence ID" value="ALA46619.1"/>
    <property type="molecule type" value="Genomic_DNA"/>
</dbReference>
<dbReference type="RefSeq" id="YP_009212104.1">
    <property type="nucleotide sequence ID" value="NC_028944.1"/>
</dbReference>
<sequence length="54" mass="6403">MGKQMGKIEELIKLLGQTKKLDVYQSDWDDLLDLDHLLRRLVEMTEEEIEVRMG</sequence>
<accession>A0A0K2FLM6</accession>
<protein>
    <submittedName>
        <fullName evidence="1">Uncharacterized protein</fullName>
    </submittedName>
</protein>